<dbReference type="CDD" id="cd00082">
    <property type="entry name" value="HisKA"/>
    <property type="match status" value="1"/>
</dbReference>
<reference evidence="12 13" key="1">
    <citation type="submission" date="2019-02" db="EMBL/GenBank/DDBJ databases">
        <title>Deep-cultivation of Planctomycetes and their phenomic and genomic characterization uncovers novel biology.</title>
        <authorList>
            <person name="Wiegand S."/>
            <person name="Jogler M."/>
            <person name="Boedeker C."/>
            <person name="Pinto D."/>
            <person name="Vollmers J."/>
            <person name="Rivas-Marin E."/>
            <person name="Kohn T."/>
            <person name="Peeters S.H."/>
            <person name="Heuer A."/>
            <person name="Rast P."/>
            <person name="Oberbeckmann S."/>
            <person name="Bunk B."/>
            <person name="Jeske O."/>
            <person name="Meyerdierks A."/>
            <person name="Storesund J.E."/>
            <person name="Kallscheuer N."/>
            <person name="Luecker S."/>
            <person name="Lage O.M."/>
            <person name="Pohl T."/>
            <person name="Merkel B.J."/>
            <person name="Hornburger P."/>
            <person name="Mueller R.-W."/>
            <person name="Bruemmer F."/>
            <person name="Labrenz M."/>
            <person name="Spormann A.M."/>
            <person name="Op den Camp H."/>
            <person name="Overmann J."/>
            <person name="Amann R."/>
            <person name="Jetten M.S.M."/>
            <person name="Mascher T."/>
            <person name="Medema M.H."/>
            <person name="Devos D.P."/>
            <person name="Kaster A.-K."/>
            <person name="Ovreas L."/>
            <person name="Rohde M."/>
            <person name="Galperin M.Y."/>
            <person name="Jogler C."/>
        </authorList>
    </citation>
    <scope>NUCLEOTIDE SEQUENCE [LARGE SCALE GENOMIC DNA]</scope>
    <source>
        <strain evidence="12 13">Pan265</strain>
    </source>
</reference>
<organism evidence="12 13">
    <name type="scientific">Mucisphaera calidilacus</name>
    <dbReference type="NCBI Taxonomy" id="2527982"/>
    <lineage>
        <taxon>Bacteria</taxon>
        <taxon>Pseudomonadati</taxon>
        <taxon>Planctomycetota</taxon>
        <taxon>Phycisphaerae</taxon>
        <taxon>Phycisphaerales</taxon>
        <taxon>Phycisphaeraceae</taxon>
        <taxon>Mucisphaera</taxon>
    </lineage>
</organism>
<dbReference type="SUPFAM" id="SSF47384">
    <property type="entry name" value="Homodimeric domain of signal transducing histidine kinase"/>
    <property type="match status" value="1"/>
</dbReference>
<evidence type="ECO:0000313" key="13">
    <source>
        <dbReference type="Proteomes" id="UP000320386"/>
    </source>
</evidence>
<dbReference type="Gene3D" id="3.30.565.10">
    <property type="entry name" value="Histidine kinase-like ATPase, C-terminal domain"/>
    <property type="match status" value="1"/>
</dbReference>
<dbReference type="OrthoDB" id="9784397at2"/>
<keyword evidence="13" id="KW-1185">Reference proteome</keyword>
<dbReference type="InterPro" id="IPR004358">
    <property type="entry name" value="Sig_transdc_His_kin-like_C"/>
</dbReference>
<dbReference type="GO" id="GO:0000155">
    <property type="term" value="F:phosphorelay sensor kinase activity"/>
    <property type="evidence" value="ECO:0007669"/>
    <property type="project" value="InterPro"/>
</dbReference>
<dbReference type="SMART" id="SM00387">
    <property type="entry name" value="HATPase_c"/>
    <property type="match status" value="1"/>
</dbReference>
<evidence type="ECO:0000256" key="4">
    <source>
        <dbReference type="ARBA" id="ARBA00022475"/>
    </source>
</evidence>
<accession>A0A518C0I6</accession>
<proteinExistence type="predicted"/>
<evidence type="ECO:0000256" key="2">
    <source>
        <dbReference type="ARBA" id="ARBA00004651"/>
    </source>
</evidence>
<dbReference type="RefSeq" id="WP_145446904.1">
    <property type="nucleotide sequence ID" value="NZ_CP036280.1"/>
</dbReference>
<dbReference type="KEGG" id="mcad:Pan265_26160"/>
<dbReference type="EMBL" id="CP036280">
    <property type="protein sequence ID" value="QDU72742.1"/>
    <property type="molecule type" value="Genomic_DNA"/>
</dbReference>
<comment type="catalytic activity">
    <reaction evidence="1">
        <text>ATP + protein L-histidine = ADP + protein N-phospho-L-histidine.</text>
        <dbReference type="EC" id="2.7.13.3"/>
    </reaction>
</comment>
<dbReference type="InterPro" id="IPR003594">
    <property type="entry name" value="HATPase_dom"/>
</dbReference>
<dbReference type="InterPro" id="IPR003661">
    <property type="entry name" value="HisK_dim/P_dom"/>
</dbReference>
<evidence type="ECO:0000256" key="1">
    <source>
        <dbReference type="ARBA" id="ARBA00000085"/>
    </source>
</evidence>
<evidence type="ECO:0000313" key="12">
    <source>
        <dbReference type="EMBL" id="QDU72742.1"/>
    </source>
</evidence>
<dbReference type="InterPro" id="IPR036097">
    <property type="entry name" value="HisK_dim/P_sf"/>
</dbReference>
<dbReference type="InterPro" id="IPR036890">
    <property type="entry name" value="HATPase_C_sf"/>
</dbReference>
<protein>
    <recommendedName>
        <fullName evidence="3">histidine kinase</fullName>
        <ecNumber evidence="3">2.7.13.3</ecNumber>
    </recommendedName>
</protein>
<evidence type="ECO:0000256" key="3">
    <source>
        <dbReference type="ARBA" id="ARBA00012438"/>
    </source>
</evidence>
<dbReference type="PANTHER" id="PTHR44936:SF10">
    <property type="entry name" value="SENSOR PROTEIN RSTB"/>
    <property type="match status" value="1"/>
</dbReference>
<dbReference type="Proteomes" id="UP000320386">
    <property type="component" value="Chromosome"/>
</dbReference>
<gene>
    <name evidence="12" type="primary">zraS_4</name>
    <name evidence="12" type="ORF">Pan265_26160</name>
</gene>
<keyword evidence="4" id="KW-1003">Cell membrane</keyword>
<comment type="subcellular location">
    <subcellularLocation>
        <location evidence="2">Cell membrane</location>
        <topology evidence="2">Multi-pass membrane protein</topology>
    </subcellularLocation>
</comment>
<dbReference type="PANTHER" id="PTHR44936">
    <property type="entry name" value="SENSOR PROTEIN CREC"/>
    <property type="match status" value="1"/>
</dbReference>
<dbReference type="InterPro" id="IPR005467">
    <property type="entry name" value="His_kinase_dom"/>
</dbReference>
<dbReference type="SMART" id="SM00388">
    <property type="entry name" value="HisKA"/>
    <property type="match status" value="1"/>
</dbReference>
<dbReference type="GO" id="GO:0005524">
    <property type="term" value="F:ATP binding"/>
    <property type="evidence" value="ECO:0007669"/>
    <property type="project" value="UniProtKB-KW"/>
</dbReference>
<keyword evidence="5" id="KW-0597">Phosphoprotein</keyword>
<feature type="compositionally biased region" description="Pro residues" evidence="10">
    <location>
        <begin position="40"/>
        <end position="50"/>
    </location>
</feature>
<keyword evidence="4" id="KW-0472">Membrane</keyword>
<evidence type="ECO:0000259" key="11">
    <source>
        <dbReference type="PROSITE" id="PS50109"/>
    </source>
</evidence>
<evidence type="ECO:0000256" key="8">
    <source>
        <dbReference type="ARBA" id="ARBA00022777"/>
    </source>
</evidence>
<dbReference type="SUPFAM" id="SSF55874">
    <property type="entry name" value="ATPase domain of HSP90 chaperone/DNA topoisomerase II/histidine kinase"/>
    <property type="match status" value="1"/>
</dbReference>
<dbReference type="EC" id="2.7.13.3" evidence="3"/>
<dbReference type="PROSITE" id="PS50109">
    <property type="entry name" value="HIS_KIN"/>
    <property type="match status" value="1"/>
</dbReference>
<feature type="region of interest" description="Disordered" evidence="10">
    <location>
        <begin position="40"/>
        <end position="65"/>
    </location>
</feature>
<keyword evidence="6 12" id="KW-0808">Transferase</keyword>
<evidence type="ECO:0000256" key="9">
    <source>
        <dbReference type="ARBA" id="ARBA00022840"/>
    </source>
</evidence>
<feature type="domain" description="Histidine kinase" evidence="11">
    <location>
        <begin position="127"/>
        <end position="333"/>
    </location>
</feature>
<sequence>MTCFTWNIKPHADPPVKKDNLFHVEHLPARQRQIDRVVPFPTPHVKPPGPDNLSVSYPDPPTNAEPNDTAAFPALGDRPDASVARQALGHLADVEQQLTEMKQLTLDEEQGGDTPWINPEGLGLASILAHEINNLLTPLGIYASRAKRDPGNADLVLNALDRAGSTIDRVGRLTETILDLARSATSDPTPTTCDAQRVADAVIESLDLTGSDANISIECDLELCPDLPIEAGALERVLTNLANNAHQAMQRSGQGTLIRILAGVDDAGIWVVVEDDGPGIDPTIVGSLFNPWVKSVSGHGLGLSLCRELILRAGGSLEHETVEPSGCRFVIRF</sequence>
<dbReference type="Pfam" id="PF00512">
    <property type="entry name" value="HisKA"/>
    <property type="match status" value="1"/>
</dbReference>
<evidence type="ECO:0000256" key="7">
    <source>
        <dbReference type="ARBA" id="ARBA00022741"/>
    </source>
</evidence>
<dbReference type="InterPro" id="IPR050980">
    <property type="entry name" value="2C_sensor_his_kinase"/>
</dbReference>
<keyword evidence="9" id="KW-0067">ATP-binding</keyword>
<dbReference type="Pfam" id="PF02518">
    <property type="entry name" value="HATPase_c"/>
    <property type="match status" value="1"/>
</dbReference>
<keyword evidence="8" id="KW-0418">Kinase</keyword>
<dbReference type="AlphaFoldDB" id="A0A518C0I6"/>
<evidence type="ECO:0000256" key="5">
    <source>
        <dbReference type="ARBA" id="ARBA00022553"/>
    </source>
</evidence>
<name>A0A518C0I6_9BACT</name>
<dbReference type="GO" id="GO:0005886">
    <property type="term" value="C:plasma membrane"/>
    <property type="evidence" value="ECO:0007669"/>
    <property type="project" value="UniProtKB-SubCell"/>
</dbReference>
<evidence type="ECO:0000256" key="10">
    <source>
        <dbReference type="SAM" id="MobiDB-lite"/>
    </source>
</evidence>
<dbReference type="Gene3D" id="1.10.287.130">
    <property type="match status" value="1"/>
</dbReference>
<evidence type="ECO:0000256" key="6">
    <source>
        <dbReference type="ARBA" id="ARBA00022679"/>
    </source>
</evidence>
<dbReference type="PRINTS" id="PR00344">
    <property type="entry name" value="BCTRLSENSOR"/>
</dbReference>
<keyword evidence="7" id="KW-0547">Nucleotide-binding</keyword>